<proteinExistence type="predicted"/>
<keyword evidence="2" id="KW-0255">Endonuclease</keyword>
<name>A0A023ZV52_9CAUD</name>
<dbReference type="CDD" id="cd00085">
    <property type="entry name" value="HNHc"/>
    <property type="match status" value="1"/>
</dbReference>
<dbReference type="KEGG" id="vg:19485380"/>
<protein>
    <submittedName>
        <fullName evidence="2">Intron-associated endonuclease 3</fullName>
    </submittedName>
</protein>
<keyword evidence="2" id="KW-0378">Hydrolase</keyword>
<evidence type="ECO:0000259" key="1">
    <source>
        <dbReference type="Pfam" id="PF13392"/>
    </source>
</evidence>
<evidence type="ECO:0000313" key="3">
    <source>
        <dbReference type="Proteomes" id="UP000024439"/>
    </source>
</evidence>
<dbReference type="SUPFAM" id="SSF54060">
    <property type="entry name" value="His-Me finger endonucleases"/>
    <property type="match status" value="1"/>
</dbReference>
<dbReference type="InterPro" id="IPR003615">
    <property type="entry name" value="HNH_nuc"/>
</dbReference>
<dbReference type="InterPro" id="IPR044925">
    <property type="entry name" value="His-Me_finger_sf"/>
</dbReference>
<reference evidence="2 3" key="1">
    <citation type="submission" date="2014-10" db="EMBL/GenBank/DDBJ databases">
        <title>Complete genome sequence of e11/2, a T-even type bacteriophage specific for E. coli O157:H7.</title>
        <authorList>
            <person name="Coffey B."/>
            <person name="Ross P."/>
            <person name="O'Flynn G."/>
            <person name="O'Sullivan O."/>
            <person name="Casey A."/>
            <person name="Callanan M."/>
            <person name="Coffey A."/>
            <person name="McAuliffe O."/>
        </authorList>
    </citation>
    <scope>NUCLEOTIDE SEQUENCE [LARGE SCALE GENOMIC DNA]</scope>
</reference>
<feature type="domain" description="HNH nuclease" evidence="1">
    <location>
        <begin position="4"/>
        <end position="48"/>
    </location>
</feature>
<dbReference type="GO" id="GO:0004519">
    <property type="term" value="F:endonuclease activity"/>
    <property type="evidence" value="ECO:0007669"/>
    <property type="project" value="UniProtKB-KW"/>
</dbReference>
<evidence type="ECO:0000313" key="2">
    <source>
        <dbReference type="EMBL" id="AHY83429.1"/>
    </source>
</evidence>
<accession>A0A023ZV52</accession>
<organism evidence="2 3">
    <name type="scientific">Escherichia phage vB_EcoM_112</name>
    <dbReference type="NCBI Taxonomy" id="1495285"/>
    <lineage>
        <taxon>Viruses</taxon>
        <taxon>Duplodnaviria</taxon>
        <taxon>Heunggongvirae</taxon>
        <taxon>Uroviricota</taxon>
        <taxon>Caudoviricetes</taxon>
        <taxon>Pantevenvirales</taxon>
        <taxon>Straboviridae</taxon>
        <taxon>Tevenvirinae</taxon>
        <taxon>Tequatrovirus</taxon>
        <taxon>Tequatrovirus e112</taxon>
    </lineage>
</organism>
<dbReference type="Pfam" id="PF13392">
    <property type="entry name" value="HNH_3"/>
    <property type="match status" value="1"/>
</dbReference>
<keyword evidence="2" id="KW-0540">Nuclease</keyword>
<gene>
    <name evidence="2" type="ORF">e112_241</name>
</gene>
<dbReference type="Proteomes" id="UP000024439">
    <property type="component" value="Segment"/>
</dbReference>
<dbReference type="Gene3D" id="3.90.75.20">
    <property type="match status" value="1"/>
</dbReference>
<dbReference type="GeneID" id="19485380"/>
<dbReference type="RefSeq" id="YP_009030836.1">
    <property type="nucleotide sequence ID" value="NC_024125.2"/>
</dbReference>
<sequence>MNYRKIWIDANGPIPKDSDGRTYEIHHKDGNRENNDLDNLMCLSIQEHYDIHLAQKDYQACHAIKLRMKYSPEEISELASKAAKSREIQIFNIPEVRAKNIASIKSKIENGTFHLLDGEIQRKSNLNRVALGIHNFQQAEHIAKVKERNIAAIKEGTHVFCGGKMQSETQSKRVNDGSHHFLSEDHKKRTSAKTLEMVKNGTHPAQKEITCDFCGHIGKGPGFYLKHNDRCKLNPNRIQLNCPYCDKKDLSPSTYKRWHGDNCKARFND</sequence>
<dbReference type="EMBL" id="KJ668714">
    <property type="protein sequence ID" value="AHY83429.1"/>
    <property type="molecule type" value="Genomic_DNA"/>
</dbReference>
<keyword evidence="3" id="KW-1185">Reference proteome</keyword>